<name>A0A451B147_9GAMM</name>
<evidence type="ECO:0000313" key="1">
    <source>
        <dbReference type="EMBL" id="VFK72002.1"/>
    </source>
</evidence>
<protein>
    <submittedName>
        <fullName evidence="1">Uncharacterized protein</fullName>
    </submittedName>
</protein>
<proteinExistence type="predicted"/>
<gene>
    <name evidence="1" type="ORF">BECKUNK1418H_GA0071006_10911</name>
</gene>
<dbReference type="AlphaFoldDB" id="A0A451B147"/>
<dbReference type="EMBL" id="CAADGD010000091">
    <property type="protein sequence ID" value="VFK72002.1"/>
    <property type="molecule type" value="Genomic_DNA"/>
</dbReference>
<reference evidence="1" key="1">
    <citation type="submission" date="2019-02" db="EMBL/GenBank/DDBJ databases">
        <authorList>
            <person name="Gruber-Vodicka R. H."/>
            <person name="Seah K. B. B."/>
        </authorList>
    </citation>
    <scope>NUCLEOTIDE SEQUENCE</scope>
    <source>
        <strain evidence="1">BECK_BY19</strain>
    </source>
</reference>
<accession>A0A451B147</accession>
<organism evidence="1">
    <name type="scientific">Candidatus Kentrum sp. UNK</name>
    <dbReference type="NCBI Taxonomy" id="2126344"/>
    <lineage>
        <taxon>Bacteria</taxon>
        <taxon>Pseudomonadati</taxon>
        <taxon>Pseudomonadota</taxon>
        <taxon>Gammaproteobacteria</taxon>
        <taxon>Candidatus Kentrum</taxon>
    </lineage>
</organism>
<sequence>MANFGYFSDTFTASGAWERAKKNLHGFSECTEPAPGPLAIILLSWERVTKFLGADSQAFSTRAEIFGTSFQVLGARSLASGTSD</sequence>